<sequence>MRKLCDFRVKTDISKEKQIGSLIKQLIINYSFRRWKCRTTFCRPNPNSFWTIRGRGFNFRVPTTCMLE</sequence>
<dbReference type="AlphaFoldDB" id="U9TT27"/>
<dbReference type="EMBL" id="KI286945">
    <property type="protein sequence ID" value="ESA10577.1"/>
    <property type="molecule type" value="Genomic_DNA"/>
</dbReference>
<organism evidence="1">
    <name type="scientific">Rhizophagus irregularis (strain DAOM 181602 / DAOM 197198 / MUCL 43194)</name>
    <name type="common">Arbuscular mycorrhizal fungus</name>
    <name type="synonym">Glomus intraradices</name>
    <dbReference type="NCBI Taxonomy" id="747089"/>
    <lineage>
        <taxon>Eukaryota</taxon>
        <taxon>Fungi</taxon>
        <taxon>Fungi incertae sedis</taxon>
        <taxon>Mucoromycota</taxon>
        <taxon>Glomeromycotina</taxon>
        <taxon>Glomeromycetes</taxon>
        <taxon>Glomerales</taxon>
        <taxon>Glomeraceae</taxon>
        <taxon>Rhizophagus</taxon>
    </lineage>
</organism>
<gene>
    <name evidence="1" type="ORF">GLOINDRAFT_29281</name>
</gene>
<name>U9TT27_RHIID</name>
<dbReference type="HOGENOM" id="CLU_2795233_0_0_1"/>
<proteinExistence type="predicted"/>
<reference evidence="1" key="1">
    <citation type="submission" date="2013-07" db="EMBL/GenBank/DDBJ databases">
        <title>The genome of an arbuscular mycorrhizal fungus provides insights into the evolution of the oldest plant symbiosis.</title>
        <authorList>
            <consortium name="DOE Joint Genome Institute"/>
            <person name="Tisserant E."/>
            <person name="Malbreil M."/>
            <person name="Kuo A."/>
            <person name="Kohler A."/>
            <person name="Symeonidi A."/>
            <person name="Balestrini R."/>
            <person name="Charron P."/>
            <person name="Duensing N."/>
            <person name="Frei-dit-Frey N."/>
            <person name="Gianinazzi-Pearson V."/>
            <person name="Gilbert B."/>
            <person name="Handa Y."/>
            <person name="Hijri M."/>
            <person name="Kaul R."/>
            <person name="Kawaguchi M."/>
            <person name="Krajinski F."/>
            <person name="Lammers P."/>
            <person name="Lapierre D."/>
            <person name="Masclaux F.G."/>
            <person name="Murat C."/>
            <person name="Morin E."/>
            <person name="Ndikumana S."/>
            <person name="Pagni M."/>
            <person name="Petitpierre D."/>
            <person name="Requena N."/>
            <person name="Rosikiewicz P."/>
            <person name="Riley R."/>
            <person name="Saito K."/>
            <person name="San Clemente H."/>
            <person name="Shapiro H."/>
            <person name="van Tuinen D."/>
            <person name="Becard G."/>
            <person name="Bonfante P."/>
            <person name="Paszkowski U."/>
            <person name="Shachar-Hill Y."/>
            <person name="Young J.P."/>
            <person name="Sanders I.R."/>
            <person name="Henrissat B."/>
            <person name="Rensing S.A."/>
            <person name="Grigoriev I.V."/>
            <person name="Corradi N."/>
            <person name="Roux C."/>
            <person name="Martin F."/>
        </authorList>
    </citation>
    <scope>NUCLEOTIDE SEQUENCE</scope>
    <source>
        <strain evidence="1">DAOM 197198</strain>
    </source>
</reference>
<accession>U9TT27</accession>
<evidence type="ECO:0000313" key="1">
    <source>
        <dbReference type="EMBL" id="ESA10577.1"/>
    </source>
</evidence>
<protein>
    <submittedName>
        <fullName evidence="1">Uncharacterized protein</fullName>
    </submittedName>
</protein>